<evidence type="ECO:0000256" key="1">
    <source>
        <dbReference type="SAM" id="MobiDB-lite"/>
    </source>
</evidence>
<protein>
    <submittedName>
        <fullName evidence="2">Uncharacterized protein</fullName>
    </submittedName>
</protein>
<accession>A0A080ZAZ3</accession>
<feature type="region of interest" description="Disordered" evidence="1">
    <location>
        <begin position="104"/>
        <end position="161"/>
    </location>
</feature>
<gene>
    <name evidence="2" type="ORF">F444_18561</name>
</gene>
<feature type="compositionally biased region" description="Basic residues" evidence="1">
    <location>
        <begin position="129"/>
        <end position="151"/>
    </location>
</feature>
<dbReference type="OrthoDB" id="128361at2759"/>
<sequence>MASRHSFFVSAAWPAKHGFAMGFNAVWSLLRKDGWTAKPAMGNQIHHNYLKSGRKLKGGKQGIDFFNAEDGLLVYVRTDQELCERLHISNVMVFPLHQAVQSTLSADGRPRGKRFAHSVPTAEGNTQPKRSKTPTKKAARTPSKKPTKKQLVKPATCSSRV</sequence>
<comment type="caution">
    <text evidence="2">The sequence shown here is derived from an EMBL/GenBank/DDBJ whole genome shotgun (WGS) entry which is preliminary data.</text>
</comment>
<name>A0A080ZAZ3_PHYNI</name>
<organism evidence="2 3">
    <name type="scientific">Phytophthora nicotianae P1976</name>
    <dbReference type="NCBI Taxonomy" id="1317066"/>
    <lineage>
        <taxon>Eukaryota</taxon>
        <taxon>Sar</taxon>
        <taxon>Stramenopiles</taxon>
        <taxon>Oomycota</taxon>
        <taxon>Peronosporomycetes</taxon>
        <taxon>Peronosporales</taxon>
        <taxon>Peronosporaceae</taxon>
        <taxon>Phytophthora</taxon>
    </lineage>
</organism>
<dbReference type="EMBL" id="ANJA01003418">
    <property type="protein sequence ID" value="ETO63804.1"/>
    <property type="molecule type" value="Genomic_DNA"/>
</dbReference>
<reference evidence="2 3" key="1">
    <citation type="submission" date="2013-11" db="EMBL/GenBank/DDBJ databases">
        <title>The Genome Sequence of Phytophthora parasitica P1976.</title>
        <authorList>
            <consortium name="The Broad Institute Genomics Platform"/>
            <person name="Russ C."/>
            <person name="Tyler B."/>
            <person name="Panabieres F."/>
            <person name="Shan W."/>
            <person name="Tripathy S."/>
            <person name="Grunwald N."/>
            <person name="Machado M."/>
            <person name="Johnson C.S."/>
            <person name="Walker B."/>
            <person name="Young S."/>
            <person name="Zeng Q."/>
            <person name="Gargeya S."/>
            <person name="Fitzgerald M."/>
            <person name="Haas B."/>
            <person name="Abouelleil A."/>
            <person name="Allen A.W."/>
            <person name="Alvarado L."/>
            <person name="Arachchi H.M."/>
            <person name="Berlin A.M."/>
            <person name="Chapman S.B."/>
            <person name="Gainer-Dewar J."/>
            <person name="Goldberg J."/>
            <person name="Griggs A."/>
            <person name="Gujja S."/>
            <person name="Hansen M."/>
            <person name="Howarth C."/>
            <person name="Imamovic A."/>
            <person name="Ireland A."/>
            <person name="Larimer J."/>
            <person name="McCowan C."/>
            <person name="Murphy C."/>
            <person name="Pearson M."/>
            <person name="Poon T.W."/>
            <person name="Priest M."/>
            <person name="Roberts A."/>
            <person name="Saif S."/>
            <person name="Shea T."/>
            <person name="Sisk P."/>
            <person name="Sykes S."/>
            <person name="Wortman J."/>
            <person name="Nusbaum C."/>
            <person name="Birren B."/>
        </authorList>
    </citation>
    <scope>NUCLEOTIDE SEQUENCE [LARGE SCALE GENOMIC DNA]</scope>
    <source>
        <strain evidence="2 3">P1976</strain>
    </source>
</reference>
<proteinExistence type="predicted"/>
<evidence type="ECO:0000313" key="2">
    <source>
        <dbReference type="EMBL" id="ETO63804.1"/>
    </source>
</evidence>
<evidence type="ECO:0000313" key="3">
    <source>
        <dbReference type="Proteomes" id="UP000028582"/>
    </source>
</evidence>
<dbReference type="AlphaFoldDB" id="A0A080ZAZ3"/>
<dbReference type="Proteomes" id="UP000028582">
    <property type="component" value="Unassembled WGS sequence"/>
</dbReference>